<feature type="domain" description="Methyltransferase type 11" evidence="1">
    <location>
        <begin position="74"/>
        <end position="154"/>
    </location>
</feature>
<dbReference type="RefSeq" id="WP_144898807.1">
    <property type="nucleotide sequence ID" value="NZ_VLKN01000003.1"/>
</dbReference>
<dbReference type="Pfam" id="PF08241">
    <property type="entry name" value="Methyltransf_11"/>
    <property type="match status" value="1"/>
</dbReference>
<dbReference type="EMBL" id="VLKN01000003">
    <property type="protein sequence ID" value="TWI03480.1"/>
    <property type="molecule type" value="Genomic_DNA"/>
</dbReference>
<dbReference type="OrthoDB" id="9810247at2"/>
<dbReference type="Proteomes" id="UP000315167">
    <property type="component" value="Unassembled WGS sequence"/>
</dbReference>
<dbReference type="InterPro" id="IPR029063">
    <property type="entry name" value="SAM-dependent_MTases_sf"/>
</dbReference>
<comment type="caution">
    <text evidence="2">The sequence shown here is derived from an EMBL/GenBank/DDBJ whole genome shotgun (WGS) entry which is preliminary data.</text>
</comment>
<dbReference type="InterPro" id="IPR013216">
    <property type="entry name" value="Methyltransf_11"/>
</dbReference>
<keyword evidence="2" id="KW-0808">Transferase</keyword>
<dbReference type="GO" id="GO:0032259">
    <property type="term" value="P:methylation"/>
    <property type="evidence" value="ECO:0007669"/>
    <property type="project" value="UniProtKB-KW"/>
</dbReference>
<reference evidence="2 3" key="1">
    <citation type="journal article" date="2015" name="Stand. Genomic Sci.">
        <title>Genomic Encyclopedia of Bacterial and Archaeal Type Strains, Phase III: the genomes of soil and plant-associated and newly described type strains.</title>
        <authorList>
            <person name="Whitman W.B."/>
            <person name="Woyke T."/>
            <person name="Klenk H.P."/>
            <person name="Zhou Y."/>
            <person name="Lilburn T.G."/>
            <person name="Beck B.J."/>
            <person name="De Vos P."/>
            <person name="Vandamme P."/>
            <person name="Eisen J.A."/>
            <person name="Garrity G."/>
            <person name="Hugenholtz P."/>
            <person name="Kyrpides N.C."/>
        </authorList>
    </citation>
    <scope>NUCLEOTIDE SEQUENCE [LARGE SCALE GENOMIC DNA]</scope>
    <source>
        <strain evidence="2 3">CGMCC 1.10821</strain>
    </source>
</reference>
<name>A0A562L751_9GAMM</name>
<evidence type="ECO:0000259" key="1">
    <source>
        <dbReference type="Pfam" id="PF08241"/>
    </source>
</evidence>
<dbReference type="Gene3D" id="3.40.50.150">
    <property type="entry name" value="Vaccinia Virus protein VP39"/>
    <property type="match status" value="1"/>
</dbReference>
<protein>
    <submittedName>
        <fullName evidence="2">Methyltransferase family protein</fullName>
    </submittedName>
</protein>
<accession>A0A562L751</accession>
<keyword evidence="3" id="KW-1185">Reference proteome</keyword>
<evidence type="ECO:0000313" key="3">
    <source>
        <dbReference type="Proteomes" id="UP000315167"/>
    </source>
</evidence>
<gene>
    <name evidence="2" type="ORF">IP90_01291</name>
</gene>
<proteinExistence type="predicted"/>
<dbReference type="SUPFAM" id="SSF53335">
    <property type="entry name" value="S-adenosyl-L-methionine-dependent methyltransferases"/>
    <property type="match status" value="1"/>
</dbReference>
<dbReference type="AlphaFoldDB" id="A0A562L751"/>
<keyword evidence="2" id="KW-0489">Methyltransferase</keyword>
<dbReference type="GO" id="GO:0008757">
    <property type="term" value="F:S-adenosylmethionine-dependent methyltransferase activity"/>
    <property type="evidence" value="ECO:0007669"/>
    <property type="project" value="InterPro"/>
</dbReference>
<sequence>MNAVQSDLRRPGLRLRPFRCPGCGPSLLLQLSDDEMQVRCVRCRGTPVHLSLIQALASHAGPLARLDAYELSTTGALLRHLRRHCRSVTTSEYLEGVAPGRSRDGIRCEDVQSLSFADRSFDLCTSTEVFEHVPDDRAGLRELHRVLRPGGRLLLTVPLTGQQITRERARRDGKQVEHLLSPTYHGDRLKGPGKVLVYRDYGNDIIERVLDAGFRVARLWTPPQSLFGHARPVLIAERD</sequence>
<evidence type="ECO:0000313" key="2">
    <source>
        <dbReference type="EMBL" id="TWI03480.1"/>
    </source>
</evidence>
<dbReference type="CDD" id="cd02440">
    <property type="entry name" value="AdoMet_MTases"/>
    <property type="match status" value="1"/>
</dbReference>
<organism evidence="2 3">
    <name type="scientific">Luteimonas cucumeris</name>
    <dbReference type="NCBI Taxonomy" id="985012"/>
    <lineage>
        <taxon>Bacteria</taxon>
        <taxon>Pseudomonadati</taxon>
        <taxon>Pseudomonadota</taxon>
        <taxon>Gammaproteobacteria</taxon>
        <taxon>Lysobacterales</taxon>
        <taxon>Lysobacteraceae</taxon>
        <taxon>Luteimonas</taxon>
    </lineage>
</organism>